<dbReference type="Proteomes" id="UP000499080">
    <property type="component" value="Unassembled WGS sequence"/>
</dbReference>
<dbReference type="Gene3D" id="3.30.420.10">
    <property type="entry name" value="Ribonuclease H-like superfamily/Ribonuclease H"/>
    <property type="match status" value="1"/>
</dbReference>
<evidence type="ECO:0000313" key="1">
    <source>
        <dbReference type="EMBL" id="GBL80998.1"/>
    </source>
</evidence>
<protein>
    <recommendedName>
        <fullName evidence="3">Tc1-like transposase DDE domain-containing protein</fullName>
    </recommendedName>
</protein>
<evidence type="ECO:0008006" key="3">
    <source>
        <dbReference type="Google" id="ProtNLM"/>
    </source>
</evidence>
<dbReference type="EMBL" id="BGPR01080975">
    <property type="protein sequence ID" value="GBL80998.1"/>
    <property type="molecule type" value="Genomic_DNA"/>
</dbReference>
<reference evidence="1 2" key="1">
    <citation type="journal article" date="2019" name="Sci. Rep.">
        <title>Orb-weaving spider Araneus ventricosus genome elucidates the spidroin gene catalogue.</title>
        <authorList>
            <person name="Kono N."/>
            <person name="Nakamura H."/>
            <person name="Ohtoshi R."/>
            <person name="Moran D.A.P."/>
            <person name="Shinohara A."/>
            <person name="Yoshida Y."/>
            <person name="Fujiwara M."/>
            <person name="Mori M."/>
            <person name="Tomita M."/>
            <person name="Arakawa K."/>
        </authorList>
    </citation>
    <scope>NUCLEOTIDE SEQUENCE [LARGE SCALE GENOMIC DNA]</scope>
</reference>
<dbReference type="PANTHER" id="PTHR47326">
    <property type="entry name" value="TRANSPOSABLE ELEMENT TC3 TRANSPOSASE-LIKE PROTEIN"/>
    <property type="match status" value="1"/>
</dbReference>
<name>A0A4Y2AMH6_ARAVE</name>
<keyword evidence="2" id="KW-1185">Reference proteome</keyword>
<dbReference type="AlphaFoldDB" id="A0A4Y2AMH6"/>
<gene>
    <name evidence="1" type="ORF">AVEN_251481_1</name>
</gene>
<accession>A0A4Y2AMH6</accession>
<organism evidence="1 2">
    <name type="scientific">Araneus ventricosus</name>
    <name type="common">Orbweaver spider</name>
    <name type="synonym">Epeira ventricosa</name>
    <dbReference type="NCBI Taxonomy" id="182803"/>
    <lineage>
        <taxon>Eukaryota</taxon>
        <taxon>Metazoa</taxon>
        <taxon>Ecdysozoa</taxon>
        <taxon>Arthropoda</taxon>
        <taxon>Chelicerata</taxon>
        <taxon>Arachnida</taxon>
        <taxon>Araneae</taxon>
        <taxon>Araneomorphae</taxon>
        <taxon>Entelegynae</taxon>
        <taxon>Araneoidea</taxon>
        <taxon>Araneidae</taxon>
        <taxon>Araneus</taxon>
    </lineage>
</organism>
<comment type="caution">
    <text evidence="1">The sequence shown here is derived from an EMBL/GenBank/DDBJ whole genome shotgun (WGS) entry which is preliminary data.</text>
</comment>
<sequence>MVWVVISSKGIIDSFFQEQTINAAKYLGILDEFMAILYALDDHWNASWFMQDGARPHRTHSVFDFLSEHFNDRVIFLDYDKNTGSGVA</sequence>
<dbReference type="PANTHER" id="PTHR47326:SF1">
    <property type="entry name" value="HTH PSQ-TYPE DOMAIN-CONTAINING PROTEIN"/>
    <property type="match status" value="1"/>
</dbReference>
<proteinExistence type="predicted"/>
<dbReference type="GO" id="GO:0003676">
    <property type="term" value="F:nucleic acid binding"/>
    <property type="evidence" value="ECO:0007669"/>
    <property type="project" value="InterPro"/>
</dbReference>
<dbReference type="OrthoDB" id="6436543at2759"/>
<evidence type="ECO:0000313" key="2">
    <source>
        <dbReference type="Proteomes" id="UP000499080"/>
    </source>
</evidence>
<dbReference type="InterPro" id="IPR036397">
    <property type="entry name" value="RNaseH_sf"/>
</dbReference>